<dbReference type="PANTHER" id="PTHR46297">
    <property type="entry name" value="ZINC FINGER CCCH-TYPE WITH G PATCH DOMAIN-CONTAINING PROTEIN"/>
    <property type="match status" value="1"/>
</dbReference>
<dbReference type="AlphaFoldDB" id="F4R9H5"/>
<comment type="similarity">
    <text evidence="2">Belongs to the SMN family.</text>
</comment>
<sequence>MDAKELETYEYQLSQVNLALEKDSSNAEFLSLKEELVNLISLTKDFLAAQSSSKNTNQSNDDAKASQTDPSSNPSNKNGTQAKSTKEKAKPSASATSNVLLNPGDTCMAKYAGDGKYYPAKITTIGGSSDTRIYTVVFKGYDTTELVTASEIKPVTDPKKRSLVENEQESDKDRKRKKNEKKTESKAAKAAEQMEKQKSWQSFAKKSVKKGVHIPGIVGESMFASPDNPFGKVGVVGSGKGMTQYGTKQRHKFNGNGAE</sequence>
<dbReference type="GO" id="GO:0006397">
    <property type="term" value="P:mRNA processing"/>
    <property type="evidence" value="ECO:0007669"/>
    <property type="project" value="InterPro"/>
</dbReference>
<feature type="compositionally biased region" description="Basic and acidic residues" evidence="4">
    <location>
        <begin position="181"/>
        <end position="198"/>
    </location>
</feature>
<dbReference type="STRING" id="747676.F4R9H5"/>
<evidence type="ECO:0000256" key="1">
    <source>
        <dbReference type="ARBA" id="ARBA00004408"/>
    </source>
</evidence>
<proteinExistence type="inferred from homology"/>
<dbReference type="VEuPathDB" id="FungiDB:MELLADRAFT_70914"/>
<gene>
    <name evidence="6" type="ORF">MELLADRAFT_70914</name>
</gene>
<dbReference type="KEGG" id="mlr:MELLADRAFT_70914"/>
<comment type="subcellular location">
    <subcellularLocation>
        <location evidence="1">Nucleus</location>
        <location evidence="1">Cajal body</location>
    </subcellularLocation>
</comment>
<evidence type="ECO:0000256" key="2">
    <source>
        <dbReference type="ARBA" id="ARBA00005371"/>
    </source>
</evidence>
<dbReference type="SMART" id="SM00333">
    <property type="entry name" value="TUDOR"/>
    <property type="match status" value="1"/>
</dbReference>
<dbReference type="eggNOG" id="KOG3026">
    <property type="taxonomic scope" value="Eukaryota"/>
</dbReference>
<dbReference type="GO" id="GO:0005737">
    <property type="term" value="C:cytoplasm"/>
    <property type="evidence" value="ECO:0007669"/>
    <property type="project" value="InterPro"/>
</dbReference>
<evidence type="ECO:0000259" key="5">
    <source>
        <dbReference type="PROSITE" id="PS50304"/>
    </source>
</evidence>
<dbReference type="EMBL" id="GL883093">
    <property type="protein sequence ID" value="EGG10984.1"/>
    <property type="molecule type" value="Genomic_DNA"/>
</dbReference>
<dbReference type="Pfam" id="PF06003">
    <property type="entry name" value="SMN_Tudor"/>
    <property type="match status" value="1"/>
</dbReference>
<dbReference type="GO" id="GO:0015030">
    <property type="term" value="C:Cajal body"/>
    <property type="evidence" value="ECO:0007669"/>
    <property type="project" value="UniProtKB-SubCell"/>
</dbReference>
<evidence type="ECO:0000256" key="4">
    <source>
        <dbReference type="SAM" id="MobiDB-lite"/>
    </source>
</evidence>
<evidence type="ECO:0000313" key="6">
    <source>
        <dbReference type="EMBL" id="EGG10984.1"/>
    </source>
</evidence>
<dbReference type="GO" id="GO:0003723">
    <property type="term" value="F:RNA binding"/>
    <property type="evidence" value="ECO:0007669"/>
    <property type="project" value="InterPro"/>
</dbReference>
<dbReference type="InterPro" id="IPR010304">
    <property type="entry name" value="SMN_Tudor"/>
</dbReference>
<dbReference type="HOGENOM" id="CLU_069491_2_0_1"/>
<dbReference type="GeneID" id="18931674"/>
<feature type="region of interest" description="Disordered" evidence="4">
    <location>
        <begin position="50"/>
        <end position="104"/>
    </location>
</feature>
<name>F4R9H5_MELLP</name>
<keyword evidence="7" id="KW-1185">Reference proteome</keyword>
<keyword evidence="3" id="KW-0539">Nucleus</keyword>
<feature type="compositionally biased region" description="Polar residues" evidence="4">
    <location>
        <begin position="50"/>
        <end position="83"/>
    </location>
</feature>
<evidence type="ECO:0000256" key="3">
    <source>
        <dbReference type="ARBA" id="ARBA00023242"/>
    </source>
</evidence>
<feature type="domain" description="Tudor" evidence="5">
    <location>
        <begin position="100"/>
        <end position="162"/>
    </location>
</feature>
<organism evidence="7">
    <name type="scientific">Melampsora larici-populina (strain 98AG31 / pathotype 3-4-7)</name>
    <name type="common">Poplar leaf rust fungus</name>
    <dbReference type="NCBI Taxonomy" id="747676"/>
    <lineage>
        <taxon>Eukaryota</taxon>
        <taxon>Fungi</taxon>
        <taxon>Dikarya</taxon>
        <taxon>Basidiomycota</taxon>
        <taxon>Pucciniomycotina</taxon>
        <taxon>Pucciniomycetes</taxon>
        <taxon>Pucciniales</taxon>
        <taxon>Melampsoraceae</taxon>
        <taxon>Melampsora</taxon>
    </lineage>
</organism>
<reference evidence="7" key="1">
    <citation type="journal article" date="2011" name="Proc. Natl. Acad. Sci. U.S.A.">
        <title>Obligate biotrophy features unraveled by the genomic analysis of rust fungi.</title>
        <authorList>
            <person name="Duplessis S."/>
            <person name="Cuomo C.A."/>
            <person name="Lin Y.-C."/>
            <person name="Aerts A."/>
            <person name="Tisserant E."/>
            <person name="Veneault-Fourrey C."/>
            <person name="Joly D.L."/>
            <person name="Hacquard S."/>
            <person name="Amselem J."/>
            <person name="Cantarel B.L."/>
            <person name="Chiu R."/>
            <person name="Coutinho P.M."/>
            <person name="Feau N."/>
            <person name="Field M."/>
            <person name="Frey P."/>
            <person name="Gelhaye E."/>
            <person name="Goldberg J."/>
            <person name="Grabherr M.G."/>
            <person name="Kodira C.D."/>
            <person name="Kohler A."/>
            <person name="Kuees U."/>
            <person name="Lindquist E.A."/>
            <person name="Lucas S.M."/>
            <person name="Mago R."/>
            <person name="Mauceli E."/>
            <person name="Morin E."/>
            <person name="Murat C."/>
            <person name="Pangilinan J.L."/>
            <person name="Park R."/>
            <person name="Pearson M."/>
            <person name="Quesneville H."/>
            <person name="Rouhier N."/>
            <person name="Sakthikumar S."/>
            <person name="Salamov A.A."/>
            <person name="Schmutz J."/>
            <person name="Selles B."/>
            <person name="Shapiro H."/>
            <person name="Tanguay P."/>
            <person name="Tuskan G.A."/>
            <person name="Henrissat B."/>
            <person name="Van de Peer Y."/>
            <person name="Rouze P."/>
            <person name="Ellis J.G."/>
            <person name="Dodds P.N."/>
            <person name="Schein J.E."/>
            <person name="Zhong S."/>
            <person name="Hamelin R.C."/>
            <person name="Grigoriev I.V."/>
            <person name="Szabo L.J."/>
            <person name="Martin F."/>
        </authorList>
    </citation>
    <scope>NUCLEOTIDE SEQUENCE [LARGE SCALE GENOMIC DNA]</scope>
    <source>
        <strain evidence="7">98AG31 / pathotype 3-4-7</strain>
    </source>
</reference>
<feature type="compositionally biased region" description="Basic and acidic residues" evidence="4">
    <location>
        <begin position="157"/>
        <end position="173"/>
    </location>
</feature>
<dbReference type="Proteomes" id="UP000001072">
    <property type="component" value="Unassembled WGS sequence"/>
</dbReference>
<dbReference type="OrthoDB" id="79171at2759"/>
<dbReference type="InParanoid" id="F4R9H5"/>
<feature type="region of interest" description="Disordered" evidence="4">
    <location>
        <begin position="157"/>
        <end position="202"/>
    </location>
</feature>
<dbReference type="PANTHER" id="PTHR46297:SF2">
    <property type="entry name" value="TUDOR DOMAIN-CONTAINING PROTEIN"/>
    <property type="match status" value="1"/>
</dbReference>
<protein>
    <recommendedName>
        <fullName evidence="5">Tudor domain-containing protein</fullName>
    </recommendedName>
</protein>
<evidence type="ECO:0000313" key="7">
    <source>
        <dbReference type="Proteomes" id="UP000001072"/>
    </source>
</evidence>
<dbReference type="Gene3D" id="2.30.30.140">
    <property type="match status" value="1"/>
</dbReference>
<dbReference type="InterPro" id="IPR002999">
    <property type="entry name" value="Tudor"/>
</dbReference>
<accession>F4R9H5</accession>
<dbReference type="PROSITE" id="PS50304">
    <property type="entry name" value="TUDOR"/>
    <property type="match status" value="1"/>
</dbReference>
<dbReference type="RefSeq" id="XP_007405586.1">
    <property type="nucleotide sequence ID" value="XM_007405524.1"/>
</dbReference>
<dbReference type="SUPFAM" id="SSF63748">
    <property type="entry name" value="Tudor/PWWP/MBT"/>
    <property type="match status" value="1"/>
</dbReference>